<dbReference type="PANTHER" id="PTHR35532:SF5">
    <property type="entry name" value="CARBOHYDRATE-BINDING DOMAIN-CONTAINING PROTEIN"/>
    <property type="match status" value="1"/>
</dbReference>
<dbReference type="SUPFAM" id="SSF49344">
    <property type="entry name" value="CBD9-like"/>
    <property type="match status" value="1"/>
</dbReference>
<dbReference type="InterPro" id="IPR010502">
    <property type="entry name" value="Carb-bd_dom_fam9"/>
</dbReference>
<protein>
    <submittedName>
        <fullName evidence="2">Carbohydrate-binding family 9-like protein</fullName>
    </submittedName>
</protein>
<dbReference type="GO" id="GO:0016052">
    <property type="term" value="P:carbohydrate catabolic process"/>
    <property type="evidence" value="ECO:0007669"/>
    <property type="project" value="InterPro"/>
</dbReference>
<feature type="domain" description="Carbohydrate-binding" evidence="1">
    <location>
        <begin position="31"/>
        <end position="181"/>
    </location>
</feature>
<evidence type="ECO:0000259" key="1">
    <source>
        <dbReference type="Pfam" id="PF06452"/>
    </source>
</evidence>
<accession>A0A939CDD1</accession>
<dbReference type="Pfam" id="PF06452">
    <property type="entry name" value="CBM9_1"/>
    <property type="match status" value="1"/>
</dbReference>
<dbReference type="CDD" id="cd09620">
    <property type="entry name" value="CBM9_like_3"/>
    <property type="match status" value="1"/>
</dbReference>
<proteinExistence type="predicted"/>
<dbReference type="EMBL" id="JAFHBD010000003">
    <property type="protein sequence ID" value="MBN2952130.1"/>
    <property type="molecule type" value="Genomic_DNA"/>
</dbReference>
<gene>
    <name evidence="2" type="ORF">JTJ23_00710</name>
</gene>
<dbReference type="Gene3D" id="2.60.40.1190">
    <property type="match status" value="1"/>
</dbReference>
<evidence type="ECO:0000313" key="2">
    <source>
        <dbReference type="EMBL" id="MBN2952130.1"/>
    </source>
</evidence>
<dbReference type="Proteomes" id="UP000737612">
    <property type="component" value="Unassembled WGS sequence"/>
</dbReference>
<dbReference type="GO" id="GO:0004553">
    <property type="term" value="F:hydrolase activity, hydrolyzing O-glycosyl compounds"/>
    <property type="evidence" value="ECO:0007669"/>
    <property type="project" value="InterPro"/>
</dbReference>
<organism evidence="2 3">
    <name type="scientific">Fusicatenibacter saccharivorans</name>
    <dbReference type="NCBI Taxonomy" id="1150298"/>
    <lineage>
        <taxon>Bacteria</taxon>
        <taxon>Bacillati</taxon>
        <taxon>Bacillota</taxon>
        <taxon>Clostridia</taxon>
        <taxon>Lachnospirales</taxon>
        <taxon>Lachnospiraceae</taxon>
        <taxon>Fusicatenibacter</taxon>
    </lineage>
</organism>
<evidence type="ECO:0000313" key="3">
    <source>
        <dbReference type="Proteomes" id="UP000737612"/>
    </source>
</evidence>
<name>A0A939CDD1_9FIRM</name>
<reference evidence="2" key="1">
    <citation type="submission" date="2021-02" db="EMBL/GenBank/DDBJ databases">
        <title>Metagenome-assembled genomes from human diarrheal sample B26.</title>
        <authorList>
            <person name="Ateba T.P."/>
            <person name="Alayande K.A."/>
            <person name="Mwanza M."/>
        </authorList>
    </citation>
    <scope>NUCLEOTIDE SEQUENCE</scope>
    <source>
        <strain evidence="2">06WH</strain>
    </source>
</reference>
<dbReference type="PANTHER" id="PTHR35532">
    <property type="entry name" value="SIMILAR TO POLYHYDROXYALKANOATE DEPOLYMERASE"/>
    <property type="match status" value="1"/>
</dbReference>
<dbReference type="GO" id="GO:0030246">
    <property type="term" value="F:carbohydrate binding"/>
    <property type="evidence" value="ECO:0007669"/>
    <property type="project" value="InterPro"/>
</dbReference>
<comment type="caution">
    <text evidence="2">The sequence shown here is derived from an EMBL/GenBank/DDBJ whole genome shotgun (WGS) entry which is preliminary data.</text>
</comment>
<sequence length="355" mass="41213">MSKNITIPVPAVPFAPPVYTCHRAKKEFHLDGNINKPFWEDAPYTDEFLDIQGSHMPLPRFVTRAKMLWDDENLYIAADLAGDEIWGHLTERDSVIYFDNDFEIFVDPDSDTYHYYEFEMNVLNTVWDLFLAEPYRDGGSGLNGYDMHGLRTAVHVDGSINDPSAENKGWSVEVVIPFSALYEYQKERRAPKNGEFYRMNFSRVQWNVDVKDNTYVKRTDENGNVLPEDNWVWAPTGVINIHYPELWAFVFFSEDREDAPCDSTIPEDEYRKWELRKLYYAENILFETTGSYSSSLDELQKTLDAYAPNDWNKSVKDLGYTIETTSRTYLISCPSADRAHLLLLYSNGKVEKITL</sequence>
<dbReference type="AlphaFoldDB" id="A0A939CDD1"/>